<accession>A0A2H6N9Z4</accession>
<reference evidence="1" key="2">
    <citation type="submission" date="2017-12" db="EMBL/GenBank/DDBJ databases">
        <title>Coralsnake Venomics: Analyses of Venom Gland Transcriptomes and Proteomes of Six Brazilian Taxa.</title>
        <authorList>
            <person name="Aird S.D."/>
            <person name="Jorge da Silva N."/>
            <person name="Qiu L."/>
            <person name="Villar-Briones A."/>
            <person name="Aparecida-Saddi V."/>
            <person name="Campos-Telles M.P."/>
            <person name="Grau M."/>
            <person name="Mikheyev A.S."/>
        </authorList>
    </citation>
    <scope>NUCLEOTIDE SEQUENCE</scope>
    <source>
        <tissue evidence="1">Venom_gland</tissue>
    </source>
</reference>
<name>A0A2H6N9Z4_9SAUR</name>
<sequence>MFILFPTNDADISLKSPRMKLILKAHLYIQLIFAHTGSFVYLKSQYILPTGRKFKLMAKKLPHSSWREYFCVLRPCPNRETRGKERGKNEDIQLSLKNGSSKIILNLS</sequence>
<dbReference type="EMBL" id="IACI01077741">
    <property type="protein sequence ID" value="LAA27893.1"/>
    <property type="molecule type" value="Transcribed_RNA"/>
</dbReference>
<protein>
    <submittedName>
        <fullName evidence="1">Uncharacterized protein</fullName>
    </submittedName>
</protein>
<proteinExistence type="predicted"/>
<organism evidence="1">
    <name type="scientific">Micrurus carvalhoi</name>
    <dbReference type="NCBI Taxonomy" id="3147026"/>
    <lineage>
        <taxon>Eukaryota</taxon>
        <taxon>Metazoa</taxon>
        <taxon>Chordata</taxon>
        <taxon>Craniata</taxon>
        <taxon>Vertebrata</taxon>
        <taxon>Euteleostomi</taxon>
        <taxon>Lepidosauria</taxon>
        <taxon>Squamata</taxon>
        <taxon>Bifurcata</taxon>
        <taxon>Unidentata</taxon>
        <taxon>Episquamata</taxon>
        <taxon>Toxicofera</taxon>
        <taxon>Serpentes</taxon>
        <taxon>Colubroidea</taxon>
        <taxon>Elapidae</taxon>
        <taxon>Elapinae</taxon>
        <taxon>Micrurus</taxon>
    </lineage>
</organism>
<dbReference type="AlphaFoldDB" id="A0A2H6N9Z4"/>
<evidence type="ECO:0000313" key="1">
    <source>
        <dbReference type="EMBL" id="LAA27893.1"/>
    </source>
</evidence>
<reference evidence="1" key="1">
    <citation type="submission" date="2017-07" db="EMBL/GenBank/DDBJ databases">
        <authorList>
            <person name="Mikheyev A."/>
            <person name="Grau M."/>
        </authorList>
    </citation>
    <scope>NUCLEOTIDE SEQUENCE</scope>
    <source>
        <tissue evidence="1">Venom_gland</tissue>
    </source>
</reference>